<accession>A0ACC0YCP8</accession>
<sequence>MGQVILGVEYFGEWVEEKSRWKWIGKSKEVIPIAVSTEVSFDELIDEIIRRGNLSCSRSDIVVKYVLSRVPEHYKVPPVILKSDESVKLYMIDVADNGSRPILRVSFVEKQLEVGSNEGDNEEVGEDLPGSNLNYEAIDLLVETSRVDGELGGEEETVEEVGDGGQNENVEEEDPVHVPTDVEIPLNTNYAEGIDCEEENTMVVYTGLEGAIGGSSESAHVFTDGSELHVGYLFDNKEEVVRKLKLVAVRGNFEFITKKSNSLAVTVACCDRKCKWRVYCRRLAESKKFILSTYTREHTCGLGHISGEHRQASADVIGQFVKSRFVEGKCPSPKDIQRLVRTELGCVVSYWKCWKGRQYAQDFVGGTPFKKTTKERKRVERIPSAFEIPRKMNKCSICKQLGHKRSSCQKQSHADSEN</sequence>
<evidence type="ECO:0000313" key="2">
    <source>
        <dbReference type="Proteomes" id="UP001163603"/>
    </source>
</evidence>
<name>A0ACC0YCP8_9ROSI</name>
<proteinExistence type="predicted"/>
<dbReference type="Proteomes" id="UP001163603">
    <property type="component" value="Chromosome 7"/>
</dbReference>
<keyword evidence="2" id="KW-1185">Reference proteome</keyword>
<evidence type="ECO:0000313" key="1">
    <source>
        <dbReference type="EMBL" id="KAJ0034880.1"/>
    </source>
</evidence>
<comment type="caution">
    <text evidence="1">The sequence shown here is derived from an EMBL/GenBank/DDBJ whole genome shotgun (WGS) entry which is preliminary data.</text>
</comment>
<protein>
    <submittedName>
        <fullName evidence="1">Uncharacterized protein</fullName>
    </submittedName>
</protein>
<organism evidence="1 2">
    <name type="scientific">Pistacia integerrima</name>
    <dbReference type="NCBI Taxonomy" id="434235"/>
    <lineage>
        <taxon>Eukaryota</taxon>
        <taxon>Viridiplantae</taxon>
        <taxon>Streptophyta</taxon>
        <taxon>Embryophyta</taxon>
        <taxon>Tracheophyta</taxon>
        <taxon>Spermatophyta</taxon>
        <taxon>Magnoliopsida</taxon>
        <taxon>eudicotyledons</taxon>
        <taxon>Gunneridae</taxon>
        <taxon>Pentapetalae</taxon>
        <taxon>rosids</taxon>
        <taxon>malvids</taxon>
        <taxon>Sapindales</taxon>
        <taxon>Anacardiaceae</taxon>
        <taxon>Pistacia</taxon>
    </lineage>
</organism>
<dbReference type="EMBL" id="CM047742">
    <property type="protein sequence ID" value="KAJ0034880.1"/>
    <property type="molecule type" value="Genomic_DNA"/>
</dbReference>
<reference evidence="2" key="1">
    <citation type="journal article" date="2023" name="G3 (Bethesda)">
        <title>Genome assembly and association tests identify interacting loci associated with vigor, precocity, and sex in interspecific pistachio rootstocks.</title>
        <authorList>
            <person name="Palmer W."/>
            <person name="Jacygrad E."/>
            <person name="Sagayaradj S."/>
            <person name="Cavanaugh K."/>
            <person name="Han R."/>
            <person name="Bertier L."/>
            <person name="Beede B."/>
            <person name="Kafkas S."/>
            <person name="Golino D."/>
            <person name="Preece J."/>
            <person name="Michelmore R."/>
        </authorList>
    </citation>
    <scope>NUCLEOTIDE SEQUENCE [LARGE SCALE GENOMIC DNA]</scope>
</reference>
<gene>
    <name evidence="1" type="ORF">Pint_24243</name>
</gene>